<keyword evidence="5 7" id="KW-0472">Membrane</keyword>
<dbReference type="Proteomes" id="UP000295304">
    <property type="component" value="Unassembled WGS sequence"/>
</dbReference>
<protein>
    <submittedName>
        <fullName evidence="8">KDO2-lipid IV(A) lauroyltransferase</fullName>
    </submittedName>
</protein>
<dbReference type="PANTHER" id="PTHR30606:SF9">
    <property type="entry name" value="LIPID A BIOSYNTHESIS LAUROYLTRANSFERASE"/>
    <property type="match status" value="1"/>
</dbReference>
<dbReference type="OrthoDB" id="9801955at2"/>
<keyword evidence="4 8" id="KW-0808">Transferase</keyword>
<sequence length="306" mass="33943">MKIDPNERQRQRLGYERAATLGDRVEAFFAHIFFAVVGLLPFSTASAIGGFLGRRIGPRVGVTRHARHNLARAFPEKSEAQINALIREMWDNLGRTIFEYPRLSRLDVTAENGPVEIVGIENLRALAARKGPGLIVTAHQANWELGPLVASGHGITVHSIYRPPSNPLMLDFYLSRQVGAGSLIPKGAKGARWALEKLKRGEIVAIVADQKMNDGIAVPFFGRDAMTAPALAQFALKFDCPIVPVQIVRTGGPRFRAILHPPITLRRSADRRADVLAGMTRINAIIEGWVREHPAQWLWVHKRWGD</sequence>
<gene>
    <name evidence="8" type="ORF">EDD55_110108</name>
</gene>
<dbReference type="InterPro" id="IPR004960">
    <property type="entry name" value="LipA_acyltrans"/>
</dbReference>
<dbReference type="EMBL" id="SLZW01000010">
    <property type="protein sequence ID" value="TCS60633.1"/>
    <property type="molecule type" value="Genomic_DNA"/>
</dbReference>
<reference evidence="8 9" key="1">
    <citation type="submission" date="2019-03" db="EMBL/GenBank/DDBJ databases">
        <title>Genomic Encyclopedia of Type Strains, Phase IV (KMG-IV): sequencing the most valuable type-strain genomes for metagenomic binning, comparative biology and taxonomic classification.</title>
        <authorList>
            <person name="Goeker M."/>
        </authorList>
    </citation>
    <scope>NUCLEOTIDE SEQUENCE [LARGE SCALE GENOMIC DNA]</scope>
    <source>
        <strain evidence="8 9">DSM 101688</strain>
    </source>
</reference>
<dbReference type="PANTHER" id="PTHR30606">
    <property type="entry name" value="LIPID A BIOSYNTHESIS LAUROYL ACYLTRANSFERASE"/>
    <property type="match status" value="1"/>
</dbReference>
<keyword evidence="9" id="KW-1185">Reference proteome</keyword>
<keyword evidence="3" id="KW-0997">Cell inner membrane</keyword>
<name>A0A4R3J6Y2_9PROT</name>
<evidence type="ECO:0000256" key="2">
    <source>
        <dbReference type="ARBA" id="ARBA00022475"/>
    </source>
</evidence>
<evidence type="ECO:0000256" key="4">
    <source>
        <dbReference type="ARBA" id="ARBA00022679"/>
    </source>
</evidence>
<evidence type="ECO:0000313" key="8">
    <source>
        <dbReference type="EMBL" id="TCS60633.1"/>
    </source>
</evidence>
<keyword evidence="7" id="KW-0812">Transmembrane</keyword>
<evidence type="ECO:0000256" key="5">
    <source>
        <dbReference type="ARBA" id="ARBA00023136"/>
    </source>
</evidence>
<feature type="transmembrane region" description="Helical" evidence="7">
    <location>
        <begin position="28"/>
        <end position="52"/>
    </location>
</feature>
<dbReference type="GO" id="GO:0005886">
    <property type="term" value="C:plasma membrane"/>
    <property type="evidence" value="ECO:0007669"/>
    <property type="project" value="UniProtKB-SubCell"/>
</dbReference>
<dbReference type="AlphaFoldDB" id="A0A4R3J6Y2"/>
<evidence type="ECO:0000313" key="9">
    <source>
        <dbReference type="Proteomes" id="UP000295304"/>
    </source>
</evidence>
<organism evidence="8 9">
    <name type="scientific">Varunaivibrio sulfuroxidans</name>
    <dbReference type="NCBI Taxonomy" id="1773489"/>
    <lineage>
        <taxon>Bacteria</taxon>
        <taxon>Pseudomonadati</taxon>
        <taxon>Pseudomonadota</taxon>
        <taxon>Alphaproteobacteria</taxon>
        <taxon>Rhodospirillales</taxon>
        <taxon>Magnetovibrionaceae</taxon>
        <taxon>Varunaivibrio</taxon>
    </lineage>
</organism>
<accession>A0A4R3J6Y2</accession>
<evidence type="ECO:0000256" key="6">
    <source>
        <dbReference type="ARBA" id="ARBA00023315"/>
    </source>
</evidence>
<keyword evidence="2" id="KW-1003">Cell membrane</keyword>
<dbReference type="CDD" id="cd07984">
    <property type="entry name" value="LPLAT_LABLAT-like"/>
    <property type="match status" value="1"/>
</dbReference>
<proteinExistence type="predicted"/>
<keyword evidence="6" id="KW-0012">Acyltransferase</keyword>
<dbReference type="GO" id="GO:0009247">
    <property type="term" value="P:glycolipid biosynthetic process"/>
    <property type="evidence" value="ECO:0007669"/>
    <property type="project" value="UniProtKB-ARBA"/>
</dbReference>
<dbReference type="Pfam" id="PF03279">
    <property type="entry name" value="Lip_A_acyltrans"/>
    <property type="match status" value="1"/>
</dbReference>
<evidence type="ECO:0000256" key="7">
    <source>
        <dbReference type="SAM" id="Phobius"/>
    </source>
</evidence>
<evidence type="ECO:0000256" key="1">
    <source>
        <dbReference type="ARBA" id="ARBA00004533"/>
    </source>
</evidence>
<comment type="subcellular location">
    <subcellularLocation>
        <location evidence="1">Cell inner membrane</location>
    </subcellularLocation>
</comment>
<comment type="caution">
    <text evidence="8">The sequence shown here is derived from an EMBL/GenBank/DDBJ whole genome shotgun (WGS) entry which is preliminary data.</text>
</comment>
<keyword evidence="7" id="KW-1133">Transmembrane helix</keyword>
<dbReference type="RefSeq" id="WP_132939938.1">
    <property type="nucleotide sequence ID" value="NZ_CP119676.1"/>
</dbReference>
<dbReference type="GO" id="GO:0016746">
    <property type="term" value="F:acyltransferase activity"/>
    <property type="evidence" value="ECO:0007669"/>
    <property type="project" value="UniProtKB-KW"/>
</dbReference>
<evidence type="ECO:0000256" key="3">
    <source>
        <dbReference type="ARBA" id="ARBA00022519"/>
    </source>
</evidence>